<evidence type="ECO:0000256" key="10">
    <source>
        <dbReference type="PIRSR" id="PIRSR602401-1"/>
    </source>
</evidence>
<dbReference type="GO" id="GO:0005506">
    <property type="term" value="F:iron ion binding"/>
    <property type="evidence" value="ECO:0007669"/>
    <property type="project" value="InterPro"/>
</dbReference>
<dbReference type="GO" id="GO:0006082">
    <property type="term" value="P:organic acid metabolic process"/>
    <property type="evidence" value="ECO:0007669"/>
    <property type="project" value="TreeGrafter"/>
</dbReference>
<dbReference type="InterPro" id="IPR017972">
    <property type="entry name" value="Cyt_P450_CS"/>
</dbReference>
<dbReference type="OrthoDB" id="2789670at2759"/>
<dbReference type="EMBL" id="JAERUA010000024">
    <property type="protein sequence ID" value="KAI1882949.1"/>
    <property type="molecule type" value="Genomic_DNA"/>
</dbReference>
<dbReference type="PRINTS" id="PR00385">
    <property type="entry name" value="P450"/>
</dbReference>
<dbReference type="GO" id="GO:0016712">
    <property type="term" value="F:oxidoreductase activity, acting on paired donors, with incorporation or reduction of molecular oxygen, reduced flavin or flavoprotein as one donor, and incorporation of one atom of oxygen"/>
    <property type="evidence" value="ECO:0007669"/>
    <property type="project" value="InterPro"/>
</dbReference>
<dbReference type="GO" id="GO:0006805">
    <property type="term" value="P:xenobiotic metabolic process"/>
    <property type="evidence" value="ECO:0007669"/>
    <property type="project" value="TreeGrafter"/>
</dbReference>
<keyword evidence="13" id="KW-1185">Reference proteome</keyword>
<gene>
    <name evidence="12" type="ORF">AGOR_G00240150</name>
</gene>
<keyword evidence="4 10" id="KW-0349">Heme</keyword>
<evidence type="ECO:0000313" key="13">
    <source>
        <dbReference type="Proteomes" id="UP000829720"/>
    </source>
</evidence>
<keyword evidence="7 10" id="KW-0408">Iron</keyword>
<keyword evidence="5 10" id="KW-0479">Metal-binding</keyword>
<keyword evidence="8 11" id="KW-0503">Monooxygenase</keyword>
<dbReference type="PRINTS" id="PR01686">
    <property type="entry name" value="EP450ICYP2D"/>
</dbReference>
<dbReference type="PROSITE" id="PS00086">
    <property type="entry name" value="CYTOCHROME_P450"/>
    <property type="match status" value="1"/>
</dbReference>
<dbReference type="InterPro" id="IPR002401">
    <property type="entry name" value="Cyt_P450_E_grp-I"/>
</dbReference>
<dbReference type="PANTHER" id="PTHR24300">
    <property type="entry name" value="CYTOCHROME P450 508A4-RELATED"/>
    <property type="match status" value="1"/>
</dbReference>
<evidence type="ECO:0000256" key="8">
    <source>
        <dbReference type="ARBA" id="ARBA00023033"/>
    </source>
</evidence>
<keyword evidence="6 11" id="KW-0560">Oxidoreductase</keyword>
<protein>
    <submittedName>
        <fullName evidence="12">Uncharacterized protein</fullName>
    </submittedName>
</protein>
<dbReference type="FunFam" id="1.10.630.10:FF:000004">
    <property type="entry name" value="cytochrome P450 2D15 isoform X1"/>
    <property type="match status" value="1"/>
</dbReference>
<evidence type="ECO:0000256" key="3">
    <source>
        <dbReference type="ARBA" id="ARBA00010617"/>
    </source>
</evidence>
<evidence type="ECO:0000313" key="12">
    <source>
        <dbReference type="EMBL" id="KAI1882949.1"/>
    </source>
</evidence>
<dbReference type="SUPFAM" id="SSF48264">
    <property type="entry name" value="Cytochrome P450"/>
    <property type="match status" value="1"/>
</dbReference>
<comment type="similarity">
    <text evidence="3 11">Belongs to the cytochrome P450 family.</text>
</comment>
<evidence type="ECO:0000256" key="5">
    <source>
        <dbReference type="ARBA" id="ARBA00022723"/>
    </source>
</evidence>
<dbReference type="Pfam" id="PF00067">
    <property type="entry name" value="p450"/>
    <property type="match status" value="1"/>
</dbReference>
<evidence type="ECO:0000256" key="4">
    <source>
        <dbReference type="ARBA" id="ARBA00022617"/>
    </source>
</evidence>
<dbReference type="InterPro" id="IPR050182">
    <property type="entry name" value="Cytochrome_P450_fam2"/>
</dbReference>
<evidence type="ECO:0000256" key="1">
    <source>
        <dbReference type="ARBA" id="ARBA00001971"/>
    </source>
</evidence>
<accession>A0A8T3CD73</accession>
<proteinExistence type="inferred from homology"/>
<dbReference type="Gene3D" id="1.10.630.10">
    <property type="entry name" value="Cytochrome P450"/>
    <property type="match status" value="1"/>
</dbReference>
<dbReference type="InterPro" id="IPR001128">
    <property type="entry name" value="Cyt_P450"/>
</dbReference>
<evidence type="ECO:0000256" key="9">
    <source>
        <dbReference type="ARBA" id="ARBA00023136"/>
    </source>
</evidence>
<dbReference type="InterPro" id="IPR008069">
    <property type="entry name" value="Cyt_P450_E_grp-I_CYP2D-like"/>
</dbReference>
<evidence type="ECO:0000256" key="11">
    <source>
        <dbReference type="RuleBase" id="RU000461"/>
    </source>
</evidence>
<feature type="binding site" description="axial binding residue" evidence="10">
    <location>
        <position position="440"/>
    </location>
    <ligand>
        <name>heme</name>
        <dbReference type="ChEBI" id="CHEBI:30413"/>
    </ligand>
    <ligandPart>
        <name>Fe</name>
        <dbReference type="ChEBI" id="CHEBI:18248"/>
    </ligandPart>
</feature>
<reference evidence="12" key="1">
    <citation type="submission" date="2021-01" db="EMBL/GenBank/DDBJ databases">
        <authorList>
            <person name="Zahm M."/>
            <person name="Roques C."/>
            <person name="Cabau C."/>
            <person name="Klopp C."/>
            <person name="Donnadieu C."/>
            <person name="Jouanno E."/>
            <person name="Lampietro C."/>
            <person name="Louis A."/>
            <person name="Herpin A."/>
            <person name="Echchiki A."/>
            <person name="Berthelot C."/>
            <person name="Parey E."/>
            <person name="Roest-Crollius H."/>
            <person name="Braasch I."/>
            <person name="Postlethwait J."/>
            <person name="Bobe J."/>
            <person name="Montfort J."/>
            <person name="Bouchez O."/>
            <person name="Begum T."/>
            <person name="Mejri S."/>
            <person name="Adams A."/>
            <person name="Chen W.-J."/>
            <person name="Guiguen Y."/>
        </authorList>
    </citation>
    <scope>NUCLEOTIDE SEQUENCE</scope>
    <source>
        <tissue evidence="12">Blood</tissue>
    </source>
</reference>
<evidence type="ECO:0000256" key="6">
    <source>
        <dbReference type="ARBA" id="ARBA00023002"/>
    </source>
</evidence>
<dbReference type="GO" id="GO:0020037">
    <property type="term" value="F:heme binding"/>
    <property type="evidence" value="ECO:0007669"/>
    <property type="project" value="InterPro"/>
</dbReference>
<dbReference type="GO" id="GO:0016020">
    <property type="term" value="C:membrane"/>
    <property type="evidence" value="ECO:0007669"/>
    <property type="project" value="UniProtKB-SubCell"/>
</dbReference>
<comment type="caution">
    <text evidence="12">The sequence shown here is derived from an EMBL/GenBank/DDBJ whole genome shotgun (WGS) entry which is preliminary data.</text>
</comment>
<comment type="cofactor">
    <cofactor evidence="1 10">
        <name>heme</name>
        <dbReference type="ChEBI" id="CHEBI:30413"/>
    </cofactor>
</comment>
<dbReference type="PANTHER" id="PTHR24300:SF177">
    <property type="entry name" value="CYTOCHROME P450 2J2"/>
    <property type="match status" value="1"/>
</dbReference>
<evidence type="ECO:0000256" key="2">
    <source>
        <dbReference type="ARBA" id="ARBA00004370"/>
    </source>
</evidence>
<organism evidence="12 13">
    <name type="scientific">Albula goreensis</name>
    <dbReference type="NCBI Taxonomy" id="1534307"/>
    <lineage>
        <taxon>Eukaryota</taxon>
        <taxon>Metazoa</taxon>
        <taxon>Chordata</taxon>
        <taxon>Craniata</taxon>
        <taxon>Vertebrata</taxon>
        <taxon>Euteleostomi</taxon>
        <taxon>Actinopterygii</taxon>
        <taxon>Neopterygii</taxon>
        <taxon>Teleostei</taxon>
        <taxon>Albuliformes</taxon>
        <taxon>Albulidae</taxon>
        <taxon>Albula</taxon>
    </lineage>
</organism>
<dbReference type="InterPro" id="IPR036396">
    <property type="entry name" value="Cyt_P450_sf"/>
</dbReference>
<dbReference type="AlphaFoldDB" id="A0A8T3CD73"/>
<comment type="subcellular location">
    <subcellularLocation>
        <location evidence="2">Membrane</location>
    </subcellularLocation>
</comment>
<dbReference type="GO" id="GO:0005737">
    <property type="term" value="C:cytoplasm"/>
    <property type="evidence" value="ECO:0007669"/>
    <property type="project" value="TreeGrafter"/>
</dbReference>
<sequence>MFLYSFLEWVDIKGCLLFLFLFLLFADILRNRNPPNFPPGPWPLPFLGNIFIGYNYMAIDKLAKEYGSVFSLRFGSEKMVFVSGYKTVKEVLVSQGDCFLDRPASPLFCDIFKGYGLSTSNGYMWRRQRQFAVSHLKNFAEGKKTLEFHIQQECVFLCEAIREEQGTPFDPTVIINNAVANVIGSLVFGQRFDYSNTDFQNLLRMSAESIQLAGSALVQLYDAFPGICRRLPGPHETILSNYAKIVTFLRKEIEKHKREWDPFDHRDYIDAYVGEIDKRKKDSEAGFSTENLAYCSLDLFEAGTETLTNTLRWALLFMTKYPDVQKKVQAEIDGVIGPSRPPSMADRVNMPYTNAVIHEVQRMGNILPLNVPRVTSKDTTLGGYFLPKGTMVITNLSSVLSDPNEWETGGQFNPEHFLDSEGKFQRREAFLPFSAGKRACLGEQLARMELFLFFTSLLHKFNFSTVPGEQPSLEARIGVTLSPKPFRICVSGH</sequence>
<dbReference type="Proteomes" id="UP000829720">
    <property type="component" value="Unassembled WGS sequence"/>
</dbReference>
<name>A0A8T3CD73_9TELE</name>
<keyword evidence="9" id="KW-0472">Membrane</keyword>
<dbReference type="PRINTS" id="PR00463">
    <property type="entry name" value="EP450I"/>
</dbReference>
<evidence type="ECO:0000256" key="7">
    <source>
        <dbReference type="ARBA" id="ARBA00023004"/>
    </source>
</evidence>